<accession>A0ABP7IHH9</accession>
<sequence length="329" mass="36087">MVATVAAFLVAPLVSNNDPATADSAARTVAATTHDVPELSRDDSRPSVQPTKHDQSPAPKAAPKKPVIRPTTIGVASFNEWGELPMSELLSDAHRITSLPTVDIIGWQEGIRSHPVFAQLEQRGWVTRQLPGHARELAVSWRKKDFALVSASYRLVAHGVDHAYGRYPFGNRYVQRVTLRQRASGQLITVLNTHLPQKIEDLDHPGHWLQTSNAARARFQLARMIRDWNAAPGRWVVGTGDYNFDARADRRENPKGGPRRTLGPVAVSSYGALGFDGIGPSHPPTGRYVDYVLAARPDLHAGHLGFVGQRVIGGLYSDHNALLARIRLS</sequence>
<proteinExistence type="predicted"/>
<keyword evidence="3" id="KW-1185">Reference proteome</keyword>
<feature type="compositionally biased region" description="Basic and acidic residues" evidence="1">
    <location>
        <begin position="35"/>
        <end position="55"/>
    </location>
</feature>
<evidence type="ECO:0000313" key="3">
    <source>
        <dbReference type="Proteomes" id="UP001501821"/>
    </source>
</evidence>
<gene>
    <name evidence="2" type="ORF">GCM10022242_20280</name>
</gene>
<dbReference type="EMBL" id="BAABAH010000006">
    <property type="protein sequence ID" value="GAA3818388.1"/>
    <property type="molecule type" value="Genomic_DNA"/>
</dbReference>
<name>A0ABP7IHH9_9ACTN</name>
<evidence type="ECO:0008006" key="4">
    <source>
        <dbReference type="Google" id="ProtNLM"/>
    </source>
</evidence>
<protein>
    <recommendedName>
        <fullName evidence="4">Endonuclease/exonuclease/phosphatase domain-containing protein</fullName>
    </recommendedName>
</protein>
<dbReference type="InterPro" id="IPR036691">
    <property type="entry name" value="Endo/exonu/phosph_ase_sf"/>
</dbReference>
<dbReference type="RefSeq" id="WP_344774946.1">
    <property type="nucleotide sequence ID" value="NZ_BAABAH010000006.1"/>
</dbReference>
<organism evidence="2 3">
    <name type="scientific">Nocardioides panacisoli</name>
    <dbReference type="NCBI Taxonomy" id="627624"/>
    <lineage>
        <taxon>Bacteria</taxon>
        <taxon>Bacillati</taxon>
        <taxon>Actinomycetota</taxon>
        <taxon>Actinomycetes</taxon>
        <taxon>Propionibacteriales</taxon>
        <taxon>Nocardioidaceae</taxon>
        <taxon>Nocardioides</taxon>
    </lineage>
</organism>
<dbReference type="Proteomes" id="UP001501821">
    <property type="component" value="Unassembled WGS sequence"/>
</dbReference>
<dbReference type="SUPFAM" id="SSF56219">
    <property type="entry name" value="DNase I-like"/>
    <property type="match status" value="1"/>
</dbReference>
<feature type="region of interest" description="Disordered" evidence="1">
    <location>
        <begin position="19"/>
        <end position="66"/>
    </location>
</feature>
<dbReference type="Gene3D" id="3.60.10.10">
    <property type="entry name" value="Endonuclease/exonuclease/phosphatase"/>
    <property type="match status" value="1"/>
</dbReference>
<feature type="compositionally biased region" description="Low complexity" evidence="1">
    <location>
        <begin position="20"/>
        <end position="33"/>
    </location>
</feature>
<evidence type="ECO:0000313" key="2">
    <source>
        <dbReference type="EMBL" id="GAA3818388.1"/>
    </source>
</evidence>
<comment type="caution">
    <text evidence="2">The sequence shown here is derived from an EMBL/GenBank/DDBJ whole genome shotgun (WGS) entry which is preliminary data.</text>
</comment>
<reference evidence="3" key="1">
    <citation type="journal article" date="2019" name="Int. J. Syst. Evol. Microbiol.">
        <title>The Global Catalogue of Microorganisms (GCM) 10K type strain sequencing project: providing services to taxonomists for standard genome sequencing and annotation.</title>
        <authorList>
            <consortium name="The Broad Institute Genomics Platform"/>
            <consortium name="The Broad Institute Genome Sequencing Center for Infectious Disease"/>
            <person name="Wu L."/>
            <person name="Ma J."/>
        </authorList>
    </citation>
    <scope>NUCLEOTIDE SEQUENCE [LARGE SCALE GENOMIC DNA]</scope>
    <source>
        <strain evidence="3">JCM 16953</strain>
    </source>
</reference>
<evidence type="ECO:0000256" key="1">
    <source>
        <dbReference type="SAM" id="MobiDB-lite"/>
    </source>
</evidence>